<dbReference type="Proteomes" id="UP000604730">
    <property type="component" value="Unassembled WGS sequence"/>
</dbReference>
<keyword evidence="1" id="KW-0812">Transmembrane</keyword>
<evidence type="ECO:0000313" key="3">
    <source>
        <dbReference type="Proteomes" id="UP000604730"/>
    </source>
</evidence>
<organism evidence="2 3">
    <name type="scientific">Catonella massiliensis</name>
    <dbReference type="NCBI Taxonomy" id="2799636"/>
    <lineage>
        <taxon>Bacteria</taxon>
        <taxon>Bacillati</taxon>
        <taxon>Bacillota</taxon>
        <taxon>Clostridia</taxon>
        <taxon>Lachnospirales</taxon>
        <taxon>Lachnospiraceae</taxon>
        <taxon>Catonella</taxon>
    </lineage>
</organism>
<feature type="transmembrane region" description="Helical" evidence="1">
    <location>
        <begin position="6"/>
        <end position="23"/>
    </location>
</feature>
<protein>
    <submittedName>
        <fullName evidence="2">Uncharacterized protein</fullName>
    </submittedName>
</protein>
<accession>A0ABS1J0N0</accession>
<comment type="caution">
    <text evidence="2">The sequence shown here is derived from an EMBL/GenBank/DDBJ whole genome shotgun (WGS) entry which is preliminary data.</text>
</comment>
<keyword evidence="1" id="KW-1133">Transmembrane helix</keyword>
<dbReference type="RefSeq" id="WP_208429162.1">
    <property type="nucleotide sequence ID" value="NZ_JAEPRJ010000001.1"/>
</dbReference>
<proteinExistence type="predicted"/>
<feature type="transmembrane region" description="Helical" evidence="1">
    <location>
        <begin position="43"/>
        <end position="62"/>
    </location>
</feature>
<gene>
    <name evidence="2" type="ORF">JJN12_07890</name>
</gene>
<keyword evidence="3" id="KW-1185">Reference proteome</keyword>
<dbReference type="EMBL" id="JAEPRJ010000001">
    <property type="protein sequence ID" value="MBK5897695.1"/>
    <property type="molecule type" value="Genomic_DNA"/>
</dbReference>
<sequence>MLDKLISAGVFGLVFVVVLNAMYRNRKFLENNYVNRFNKTTKIIIYIISLVAIMIILVSTHITGIPAALYAALKAVCWAINAGLLFSILREKED</sequence>
<keyword evidence="1" id="KW-0472">Membrane</keyword>
<evidence type="ECO:0000313" key="2">
    <source>
        <dbReference type="EMBL" id="MBK5897695.1"/>
    </source>
</evidence>
<name>A0ABS1J0N0_9FIRM</name>
<reference evidence="2 3" key="1">
    <citation type="submission" date="2021-01" db="EMBL/GenBank/DDBJ databases">
        <title>Isolation and description of Catonella massiliensis sp. nov., a novel Catonella species, isolated from a stable periodontitis subject.</title>
        <authorList>
            <person name="Antezack A."/>
            <person name="Boxberger M."/>
            <person name="La Scola B."/>
            <person name="Monnet-Corti V."/>
        </authorList>
    </citation>
    <scope>NUCLEOTIDE SEQUENCE [LARGE SCALE GENOMIC DNA]</scope>
    <source>
        <strain evidence="2 3">Marseille-Q4567</strain>
    </source>
</reference>
<feature type="transmembrane region" description="Helical" evidence="1">
    <location>
        <begin position="68"/>
        <end position="89"/>
    </location>
</feature>
<evidence type="ECO:0000256" key="1">
    <source>
        <dbReference type="SAM" id="Phobius"/>
    </source>
</evidence>